<gene>
    <name evidence="4" type="primary">menE</name>
    <name evidence="4" type="ORF">PMNZ_333</name>
</gene>
<proteinExistence type="inferred from homology"/>
<dbReference type="Pfam" id="PF00501">
    <property type="entry name" value="AMP-binding"/>
    <property type="match status" value="1"/>
</dbReference>
<comment type="similarity">
    <text evidence="1">Belongs to the ATP-dependent AMP-binding enzyme family.</text>
</comment>
<geneLocation type="plastid" evidence="4"/>
<dbReference type="InterPro" id="IPR042099">
    <property type="entry name" value="ANL_N_sf"/>
</dbReference>
<dbReference type="GO" id="GO:0006631">
    <property type="term" value="P:fatty acid metabolic process"/>
    <property type="evidence" value="ECO:0007669"/>
    <property type="project" value="TreeGrafter"/>
</dbReference>
<dbReference type="GeneID" id="38331204"/>
<reference evidence="4" key="1">
    <citation type="submission" date="2018-02" db="EMBL/GenBank/DDBJ databases">
        <title>Genome reduction pattern in chromatophore genome of Paulinella.</title>
        <authorList>
            <person name="Lhee D."/>
            <person name="Yoon H.S."/>
        </authorList>
    </citation>
    <scope>NUCLEOTIDE SEQUENCE</scope>
    <source>
        <strain evidence="4">NZ27</strain>
    </source>
</reference>
<evidence type="ECO:0000313" key="4">
    <source>
        <dbReference type="EMBL" id="AXY63277.1"/>
    </source>
</evidence>
<dbReference type="InterPro" id="IPR045851">
    <property type="entry name" value="AMP-bd_C_sf"/>
</dbReference>
<dbReference type="Gene3D" id="3.40.50.12780">
    <property type="entry name" value="N-terminal domain of ligase-like"/>
    <property type="match status" value="1"/>
</dbReference>
<dbReference type="SUPFAM" id="SSF56801">
    <property type="entry name" value="Acetyl-CoA synthetase-like"/>
    <property type="match status" value="1"/>
</dbReference>
<dbReference type="GO" id="GO:0031956">
    <property type="term" value="F:medium-chain fatty acid-CoA ligase activity"/>
    <property type="evidence" value="ECO:0007669"/>
    <property type="project" value="TreeGrafter"/>
</dbReference>
<name>A0A385I031_9EUKA</name>
<dbReference type="RefSeq" id="YP_009530588.1">
    <property type="nucleotide sequence ID" value="NC_039737.1"/>
</dbReference>
<sequence length="408" mass="45675">MVSTFLIDRVSIDYESREYEDLVTSLYRSWSRNEWVGLVHPREQSSWWAAIESSRHIEWPPGPGIILGSGGSTGGRRWCLQPLSHLQASAEATGQWLSIIGVDPSSVTHFNPLPLHHVSGLIPLIRTVIWGGKSIKLSSKLRQFTRDDIPYVNTPSVISLVPTQLDRILSSIEGISWLKRFTVIWVGGAALLPLQANISRKERLQLAPCYGSTETAAMVCAVSPHAFLQEKAEFLQPLMDVQLQVSNTTGSIEVATNRLSPGWIQNGTFHNLLAPGGWWRSGDKGILTQSGLVIQGRLDNAINSGGETIFPEQLEARLKRLANLKDMKLIEILIVSQPNNEWGEILIALINCNETSSKAIISDLQLAIKNWPFSEQPKRWIFCPTLVSSTEGKWDREYWKEWTSSYLL</sequence>
<dbReference type="AlphaFoldDB" id="A0A385I031"/>
<protein>
    <submittedName>
        <fullName evidence="4">O-succinylbenzoate--CoA ligase</fullName>
    </submittedName>
</protein>
<dbReference type="InterPro" id="IPR000873">
    <property type="entry name" value="AMP-dep_synth/lig_dom"/>
</dbReference>
<accession>A0A385I031</accession>
<evidence type="ECO:0000259" key="3">
    <source>
        <dbReference type="Pfam" id="PF00501"/>
    </source>
</evidence>
<dbReference type="Gene3D" id="3.30.300.30">
    <property type="match status" value="1"/>
</dbReference>
<dbReference type="PANTHER" id="PTHR43201">
    <property type="entry name" value="ACYL-COA SYNTHETASE"/>
    <property type="match status" value="1"/>
</dbReference>
<organism evidence="4">
    <name type="scientific">Paulinella micropora</name>
    <dbReference type="NCBI Taxonomy" id="1928728"/>
    <lineage>
        <taxon>Eukaryota</taxon>
        <taxon>Sar</taxon>
        <taxon>Rhizaria</taxon>
        <taxon>Cercozoa</taxon>
        <taxon>Imbricatea</taxon>
        <taxon>Silicofilosea</taxon>
        <taxon>Euglyphida</taxon>
        <taxon>Paulinellidae</taxon>
        <taxon>Paulinella</taxon>
    </lineage>
</organism>
<keyword evidence="4" id="KW-0934">Plastid</keyword>
<evidence type="ECO:0000256" key="1">
    <source>
        <dbReference type="ARBA" id="ARBA00006432"/>
    </source>
</evidence>
<feature type="domain" description="AMP-dependent synthetase/ligase" evidence="3">
    <location>
        <begin position="70"/>
        <end position="226"/>
    </location>
</feature>
<keyword evidence="2 4" id="KW-0436">Ligase</keyword>
<dbReference type="EMBL" id="MG976688">
    <property type="protein sequence ID" value="AXY63277.1"/>
    <property type="molecule type" value="Genomic_DNA"/>
</dbReference>
<evidence type="ECO:0000256" key="2">
    <source>
        <dbReference type="ARBA" id="ARBA00022598"/>
    </source>
</evidence>
<dbReference type="PANTHER" id="PTHR43201:SF5">
    <property type="entry name" value="MEDIUM-CHAIN ACYL-COA LIGASE ACSF2, MITOCHONDRIAL"/>
    <property type="match status" value="1"/>
</dbReference>